<evidence type="ECO:0000313" key="2">
    <source>
        <dbReference type="Proteomes" id="UP000320672"/>
    </source>
</evidence>
<gene>
    <name evidence="1" type="ORF">FF011L_17420</name>
</gene>
<sequence length="53" mass="5868">MIDGLGWARLPHPFAKLVGKVVHLVLLARGDAGDFRRASDCDLFLLWLGEMCS</sequence>
<organism evidence="1 2">
    <name type="scientific">Roseimaritima multifibrata</name>
    <dbReference type="NCBI Taxonomy" id="1930274"/>
    <lineage>
        <taxon>Bacteria</taxon>
        <taxon>Pseudomonadati</taxon>
        <taxon>Planctomycetota</taxon>
        <taxon>Planctomycetia</taxon>
        <taxon>Pirellulales</taxon>
        <taxon>Pirellulaceae</taxon>
        <taxon>Roseimaritima</taxon>
    </lineage>
</organism>
<dbReference type="Proteomes" id="UP000320672">
    <property type="component" value="Chromosome"/>
</dbReference>
<dbReference type="KEGG" id="rml:FF011L_17420"/>
<dbReference type="EMBL" id="CP036262">
    <property type="protein sequence ID" value="QDS92987.1"/>
    <property type="molecule type" value="Genomic_DNA"/>
</dbReference>
<protein>
    <submittedName>
        <fullName evidence="1">Uncharacterized protein</fullName>
    </submittedName>
</protein>
<reference evidence="1 2" key="1">
    <citation type="submission" date="2019-02" db="EMBL/GenBank/DDBJ databases">
        <title>Deep-cultivation of Planctomycetes and their phenomic and genomic characterization uncovers novel biology.</title>
        <authorList>
            <person name="Wiegand S."/>
            <person name="Jogler M."/>
            <person name="Boedeker C."/>
            <person name="Pinto D."/>
            <person name="Vollmers J."/>
            <person name="Rivas-Marin E."/>
            <person name="Kohn T."/>
            <person name="Peeters S.H."/>
            <person name="Heuer A."/>
            <person name="Rast P."/>
            <person name="Oberbeckmann S."/>
            <person name="Bunk B."/>
            <person name="Jeske O."/>
            <person name="Meyerdierks A."/>
            <person name="Storesund J.E."/>
            <person name="Kallscheuer N."/>
            <person name="Luecker S."/>
            <person name="Lage O.M."/>
            <person name="Pohl T."/>
            <person name="Merkel B.J."/>
            <person name="Hornburger P."/>
            <person name="Mueller R.-W."/>
            <person name="Bruemmer F."/>
            <person name="Labrenz M."/>
            <person name="Spormann A.M."/>
            <person name="Op den Camp H."/>
            <person name="Overmann J."/>
            <person name="Amann R."/>
            <person name="Jetten M.S.M."/>
            <person name="Mascher T."/>
            <person name="Medema M.H."/>
            <person name="Devos D.P."/>
            <person name="Kaster A.-K."/>
            <person name="Ovreas L."/>
            <person name="Rohde M."/>
            <person name="Galperin M.Y."/>
            <person name="Jogler C."/>
        </authorList>
    </citation>
    <scope>NUCLEOTIDE SEQUENCE [LARGE SCALE GENOMIC DNA]</scope>
    <source>
        <strain evidence="1 2">FF011L</strain>
    </source>
</reference>
<dbReference type="AlphaFoldDB" id="A0A517MDY0"/>
<keyword evidence="2" id="KW-1185">Reference proteome</keyword>
<evidence type="ECO:0000313" key="1">
    <source>
        <dbReference type="EMBL" id="QDS92987.1"/>
    </source>
</evidence>
<accession>A0A517MDY0</accession>
<proteinExistence type="predicted"/>
<name>A0A517MDY0_9BACT</name>